<dbReference type="InterPro" id="IPR007367">
    <property type="entry name" value="DUF433"/>
</dbReference>
<dbReference type="SUPFAM" id="SSF46689">
    <property type="entry name" value="Homeodomain-like"/>
    <property type="match status" value="1"/>
</dbReference>
<reference evidence="1" key="1">
    <citation type="submission" date="2019-02" db="EMBL/GenBank/DDBJ databases">
        <authorList>
            <person name="Gruber-Vodicka R. H."/>
            <person name="Seah K. B. B."/>
        </authorList>
    </citation>
    <scope>NUCLEOTIDE SEQUENCE</scope>
    <source>
        <strain evidence="1">BECK_BZ15</strain>
    </source>
</reference>
<name>A0A450S398_9GAMM</name>
<dbReference type="Pfam" id="PF04255">
    <property type="entry name" value="DUF433"/>
    <property type="match status" value="1"/>
</dbReference>
<proteinExistence type="predicted"/>
<protein>
    <submittedName>
        <fullName evidence="1">Uncharacterized conserved protein, DUF433 family</fullName>
    </submittedName>
</protein>
<dbReference type="PANTHER" id="PTHR34849">
    <property type="entry name" value="SSL5025 PROTEIN"/>
    <property type="match status" value="1"/>
</dbReference>
<dbReference type="InterPro" id="IPR009057">
    <property type="entry name" value="Homeodomain-like_sf"/>
</dbReference>
<dbReference type="EMBL" id="CAADEW010000012">
    <property type="protein sequence ID" value="VFJ46128.1"/>
    <property type="molecule type" value="Genomic_DNA"/>
</dbReference>
<dbReference type="InterPro" id="IPR036388">
    <property type="entry name" value="WH-like_DNA-bd_sf"/>
</dbReference>
<dbReference type="PANTHER" id="PTHR34849:SF3">
    <property type="entry name" value="SSR2962 PROTEIN"/>
    <property type="match status" value="1"/>
</dbReference>
<accession>A0A450S398</accession>
<dbReference type="Gene3D" id="1.10.10.10">
    <property type="entry name" value="Winged helix-like DNA-binding domain superfamily/Winged helix DNA-binding domain"/>
    <property type="match status" value="1"/>
</dbReference>
<evidence type="ECO:0000313" key="1">
    <source>
        <dbReference type="EMBL" id="VFJ46128.1"/>
    </source>
</evidence>
<organism evidence="1">
    <name type="scientific">Candidatus Kentrum sp. FW</name>
    <dbReference type="NCBI Taxonomy" id="2126338"/>
    <lineage>
        <taxon>Bacteria</taxon>
        <taxon>Pseudomonadati</taxon>
        <taxon>Pseudomonadota</taxon>
        <taxon>Gammaproteobacteria</taxon>
        <taxon>Candidatus Kentrum</taxon>
    </lineage>
</organism>
<gene>
    <name evidence="1" type="ORF">BECKFW1821A_GA0114235_101223</name>
</gene>
<sequence>MNTHPRIQIDPAICHGKPVIRDTRVPVPIVVGSLAAKISIEEVAREYDLTHEDMQAALVFANELVQQESFYPLPHAA</sequence>
<dbReference type="AlphaFoldDB" id="A0A450S398"/>